<evidence type="ECO:0008006" key="11">
    <source>
        <dbReference type="Google" id="ProtNLM"/>
    </source>
</evidence>
<evidence type="ECO:0000313" key="9">
    <source>
        <dbReference type="EMBL" id="EMB25527.1"/>
    </source>
</evidence>
<feature type="binding site" evidence="8">
    <location>
        <position position="193"/>
    </location>
    <ligand>
        <name>Zn(2+)</name>
        <dbReference type="ChEBI" id="CHEBI:29105"/>
        <label>2</label>
    </ligand>
</feature>
<dbReference type="OrthoDB" id="9772053at2"/>
<keyword evidence="2" id="KW-0031">Aminopeptidase</keyword>
<reference evidence="9 10" key="1">
    <citation type="submission" date="2012-01" db="EMBL/GenBank/DDBJ databases">
        <title>The Genome Sequence of Treponema denticola SP33.</title>
        <authorList>
            <consortium name="The Broad Institute Genome Sequencing Platform"/>
            <person name="Earl A."/>
            <person name="Ward D."/>
            <person name="Feldgarden M."/>
            <person name="Gevers D."/>
            <person name="Blanton J.M."/>
            <person name="Fenno C.J."/>
            <person name="Baranova O.V."/>
            <person name="Mathney J."/>
            <person name="Dewhirst F.E."/>
            <person name="Izard J."/>
            <person name="Young S.K."/>
            <person name="Zeng Q."/>
            <person name="Gargeya S."/>
            <person name="Fitzgerald M."/>
            <person name="Haas B."/>
            <person name="Abouelleil A."/>
            <person name="Alvarado L."/>
            <person name="Arachchi H.M."/>
            <person name="Berlin A."/>
            <person name="Chapman S.B."/>
            <person name="Gearin G."/>
            <person name="Goldberg J."/>
            <person name="Griggs A."/>
            <person name="Gujja S."/>
            <person name="Hansen M."/>
            <person name="Heiman D."/>
            <person name="Howarth C."/>
            <person name="Larimer J."/>
            <person name="Lui A."/>
            <person name="MacDonald P.J.P."/>
            <person name="McCowen C."/>
            <person name="Montmayeur A."/>
            <person name="Murphy C."/>
            <person name="Neiman D."/>
            <person name="Pearson M."/>
            <person name="Priest M."/>
            <person name="Roberts A."/>
            <person name="Saif S."/>
            <person name="Shea T."/>
            <person name="Sisk P."/>
            <person name="Stolte C."/>
            <person name="Sykes S."/>
            <person name="Wortman J."/>
            <person name="Nusbaum C."/>
            <person name="Birren B."/>
        </authorList>
    </citation>
    <scope>NUCLEOTIDE SEQUENCE [LARGE SCALE GENOMIC DNA]</scope>
    <source>
        <strain evidence="9 10">SP33</strain>
    </source>
</reference>
<dbReference type="Pfam" id="PF05343">
    <property type="entry name" value="Peptidase_M42"/>
    <property type="match status" value="1"/>
</dbReference>
<feature type="binding site" evidence="8">
    <location>
        <position position="228"/>
    </location>
    <ligand>
        <name>Zn(2+)</name>
        <dbReference type="ChEBI" id="CHEBI:29105"/>
        <label>2</label>
    </ligand>
</feature>
<dbReference type="PANTHER" id="PTHR32481:SF7">
    <property type="entry name" value="AMINOPEPTIDASE YHFE-RELATED"/>
    <property type="match status" value="1"/>
</dbReference>
<dbReference type="Proteomes" id="UP000016183">
    <property type="component" value="Unassembled WGS sequence"/>
</dbReference>
<keyword evidence="4 8" id="KW-0479">Metal-binding</keyword>
<gene>
    <name evidence="9" type="ORF">HMPREF9733_00659</name>
</gene>
<comment type="cofactor">
    <cofactor evidence="8">
        <name>a divalent metal cation</name>
        <dbReference type="ChEBI" id="CHEBI:60240"/>
    </cofactor>
    <text evidence="8">Binds 2 divalent metal cations per subunit.</text>
</comment>
<sequence length="353" mass="40081">MFLDAHKKRIKAEYLLETLEKVINTPSPVGFYELGNPVLKEYADSLGFKSFEDERHCFYIEAEGEDNSRTVLVGSHMDTLGYLVRCINEDGSLSLKELGGLNHHSLEHSKCYLFTRDMKKYTGYIALQHHSVHVFDDAKDMPRTDVNMRFLLDEEVDSKESVEELGISVGDWIAPEPYFEVMPNGRIRSRFLDNKAAVAASLSVLEYLKTTGKKPKYRTLFAFPYYEEVNAGGSYVPPEVREYAAIDIGVIGPDNSGTERSVSIVAGDRLFNYDRALTTELIKMAKEIDIPYSVELYHRYSTDGMCAFIHGNNLKHAAFGMTVYTSHGIERTFFESIYNTAELCLSYVLREGK</sequence>
<feature type="binding site" evidence="8">
    <location>
        <position position="247"/>
    </location>
    <ligand>
        <name>Zn(2+)</name>
        <dbReference type="ChEBI" id="CHEBI:29105"/>
        <label>1</label>
    </ligand>
</feature>
<proteinExistence type="inferred from homology"/>
<comment type="similarity">
    <text evidence="1 6">Belongs to the peptidase M42 family.</text>
</comment>
<evidence type="ECO:0000256" key="5">
    <source>
        <dbReference type="ARBA" id="ARBA00022801"/>
    </source>
</evidence>
<dbReference type="EMBL" id="AGDZ01000018">
    <property type="protein sequence ID" value="EMB25527.1"/>
    <property type="molecule type" value="Genomic_DNA"/>
</dbReference>
<keyword evidence="5" id="KW-0378">Hydrolase</keyword>
<dbReference type="RefSeq" id="WP_010693997.1">
    <property type="nucleotide sequence ID" value="NZ_KB442453.1"/>
</dbReference>
<name>M2BKH4_TREDN</name>
<accession>M2BKH4</accession>
<dbReference type="GO" id="GO:0004177">
    <property type="term" value="F:aminopeptidase activity"/>
    <property type="evidence" value="ECO:0007669"/>
    <property type="project" value="UniProtKB-UniRule"/>
</dbReference>
<evidence type="ECO:0000256" key="2">
    <source>
        <dbReference type="ARBA" id="ARBA00022438"/>
    </source>
</evidence>
<feature type="binding site" evidence="8">
    <location>
        <position position="76"/>
    </location>
    <ligand>
        <name>Zn(2+)</name>
        <dbReference type="ChEBI" id="CHEBI:29105"/>
        <label>1</label>
    </ligand>
</feature>
<dbReference type="Gene3D" id="3.40.630.10">
    <property type="entry name" value="Zn peptidases"/>
    <property type="match status" value="1"/>
</dbReference>
<dbReference type="SUPFAM" id="SSF53187">
    <property type="entry name" value="Zn-dependent exopeptidases"/>
    <property type="match status" value="1"/>
</dbReference>
<protein>
    <recommendedName>
        <fullName evidence="11">M42 glutamyl aminopeptidase</fullName>
    </recommendedName>
</protein>
<evidence type="ECO:0000256" key="3">
    <source>
        <dbReference type="ARBA" id="ARBA00022670"/>
    </source>
</evidence>
<dbReference type="InterPro" id="IPR023367">
    <property type="entry name" value="Peptidase_M42_dom2"/>
</dbReference>
<dbReference type="AlphaFoldDB" id="M2BKH4"/>
<dbReference type="GO" id="GO:0006508">
    <property type="term" value="P:proteolysis"/>
    <property type="evidence" value="ECO:0007669"/>
    <property type="project" value="UniProtKB-KW"/>
</dbReference>
<dbReference type="PIRSF" id="PIRSF001123">
    <property type="entry name" value="PepA_GA"/>
    <property type="match status" value="1"/>
</dbReference>
<keyword evidence="3" id="KW-0645">Protease</keyword>
<comment type="caution">
    <text evidence="9">The sequence shown here is derived from an EMBL/GenBank/DDBJ whole genome shotgun (WGS) entry which is preliminary data.</text>
</comment>
<feature type="active site" description="Proton acceptor" evidence="7">
    <location>
        <position position="227"/>
    </location>
</feature>
<evidence type="ECO:0000256" key="7">
    <source>
        <dbReference type="PIRSR" id="PIRSR001123-1"/>
    </source>
</evidence>
<dbReference type="SUPFAM" id="SSF101821">
    <property type="entry name" value="Aminopeptidase/glucanase lid domain"/>
    <property type="match status" value="1"/>
</dbReference>
<evidence type="ECO:0000256" key="6">
    <source>
        <dbReference type="PIRNR" id="PIRNR001123"/>
    </source>
</evidence>
<dbReference type="Gene3D" id="2.40.30.40">
    <property type="entry name" value="Peptidase M42, domain 2"/>
    <property type="match status" value="1"/>
</dbReference>
<dbReference type="GO" id="GO:0046872">
    <property type="term" value="F:metal ion binding"/>
    <property type="evidence" value="ECO:0007669"/>
    <property type="project" value="UniProtKB-UniRule"/>
</dbReference>
<dbReference type="InterPro" id="IPR008007">
    <property type="entry name" value="Peptidase_M42"/>
</dbReference>
<dbReference type="PANTHER" id="PTHR32481">
    <property type="entry name" value="AMINOPEPTIDASE"/>
    <property type="match status" value="1"/>
</dbReference>
<organism evidence="9 10">
    <name type="scientific">Treponema denticola SP33</name>
    <dbReference type="NCBI Taxonomy" id="999437"/>
    <lineage>
        <taxon>Bacteria</taxon>
        <taxon>Pseudomonadati</taxon>
        <taxon>Spirochaetota</taxon>
        <taxon>Spirochaetia</taxon>
        <taxon>Spirochaetales</taxon>
        <taxon>Treponemataceae</taxon>
        <taxon>Treponema</taxon>
    </lineage>
</organism>
<evidence type="ECO:0000313" key="10">
    <source>
        <dbReference type="Proteomes" id="UP000016183"/>
    </source>
</evidence>
<dbReference type="InterPro" id="IPR051464">
    <property type="entry name" value="Peptidase_M42_aminopept"/>
</dbReference>
<dbReference type="HOGENOM" id="CLU_053520_0_0_12"/>
<feature type="binding site" evidence="8">
    <location>
        <position position="193"/>
    </location>
    <ligand>
        <name>Zn(2+)</name>
        <dbReference type="ChEBI" id="CHEBI:29105"/>
        <label>1</label>
    </ligand>
</feature>
<evidence type="ECO:0000256" key="4">
    <source>
        <dbReference type="ARBA" id="ARBA00022723"/>
    </source>
</evidence>
<evidence type="ECO:0000256" key="1">
    <source>
        <dbReference type="ARBA" id="ARBA00006272"/>
    </source>
</evidence>
<evidence type="ECO:0000256" key="8">
    <source>
        <dbReference type="PIRSR" id="PIRSR001123-2"/>
    </source>
</evidence>
<dbReference type="PATRIC" id="fig|999437.3.peg.662"/>